<protein>
    <submittedName>
        <fullName evidence="1">Uncharacterized protein</fullName>
    </submittedName>
</protein>
<organism evidence="1 2">
    <name type="scientific">Staurois parvus</name>
    <dbReference type="NCBI Taxonomy" id="386267"/>
    <lineage>
        <taxon>Eukaryota</taxon>
        <taxon>Metazoa</taxon>
        <taxon>Chordata</taxon>
        <taxon>Craniata</taxon>
        <taxon>Vertebrata</taxon>
        <taxon>Euteleostomi</taxon>
        <taxon>Amphibia</taxon>
        <taxon>Batrachia</taxon>
        <taxon>Anura</taxon>
        <taxon>Neobatrachia</taxon>
        <taxon>Ranoidea</taxon>
        <taxon>Ranidae</taxon>
        <taxon>Staurois</taxon>
    </lineage>
</organism>
<comment type="caution">
    <text evidence="1">The sequence shown here is derived from an EMBL/GenBank/DDBJ whole genome shotgun (WGS) entry which is preliminary data.</text>
</comment>
<dbReference type="EMBL" id="CATNWA010017667">
    <property type="protein sequence ID" value="CAI9602280.1"/>
    <property type="molecule type" value="Genomic_DNA"/>
</dbReference>
<name>A0ABN9G239_9NEOB</name>
<dbReference type="Proteomes" id="UP001162483">
    <property type="component" value="Unassembled WGS sequence"/>
</dbReference>
<keyword evidence="2" id="KW-1185">Reference proteome</keyword>
<gene>
    <name evidence="1" type="ORF">SPARVUS_LOCUS13111214</name>
</gene>
<evidence type="ECO:0000313" key="2">
    <source>
        <dbReference type="Proteomes" id="UP001162483"/>
    </source>
</evidence>
<evidence type="ECO:0000313" key="1">
    <source>
        <dbReference type="EMBL" id="CAI9602280.1"/>
    </source>
</evidence>
<reference evidence="1" key="1">
    <citation type="submission" date="2023-05" db="EMBL/GenBank/DDBJ databases">
        <authorList>
            <person name="Stuckert A."/>
        </authorList>
    </citation>
    <scope>NUCLEOTIDE SEQUENCE</scope>
</reference>
<sequence length="55" mass="5777">MTSSHSHRACAAQGAHSVVISGALCPSDTADHRSQKELKMSAQSCDQLCPITADH</sequence>
<accession>A0ABN9G239</accession>
<proteinExistence type="predicted"/>